<organism evidence="2 3">
    <name type="scientific">Engystomops pustulosus</name>
    <name type="common">Tungara frog</name>
    <name type="synonym">Physalaemus pustulosus</name>
    <dbReference type="NCBI Taxonomy" id="76066"/>
    <lineage>
        <taxon>Eukaryota</taxon>
        <taxon>Metazoa</taxon>
        <taxon>Chordata</taxon>
        <taxon>Craniata</taxon>
        <taxon>Vertebrata</taxon>
        <taxon>Euteleostomi</taxon>
        <taxon>Amphibia</taxon>
        <taxon>Batrachia</taxon>
        <taxon>Anura</taxon>
        <taxon>Neobatrachia</taxon>
        <taxon>Hyloidea</taxon>
        <taxon>Leptodactylidae</taxon>
        <taxon>Leiuperinae</taxon>
        <taxon>Engystomops</taxon>
    </lineage>
</organism>
<feature type="compositionally biased region" description="Polar residues" evidence="1">
    <location>
        <begin position="182"/>
        <end position="199"/>
    </location>
</feature>
<evidence type="ECO:0000256" key="1">
    <source>
        <dbReference type="SAM" id="MobiDB-lite"/>
    </source>
</evidence>
<evidence type="ECO:0000313" key="3">
    <source>
        <dbReference type="Proteomes" id="UP000824782"/>
    </source>
</evidence>
<dbReference type="Proteomes" id="UP000824782">
    <property type="component" value="Unassembled WGS sequence"/>
</dbReference>
<sequence>MQKMSIRFVCITKMPVYQHLSHEELRLKYYEPSVVQPREGVSSPERPRPFVFNNVNNFNFKMSTSRSLTTRSPSDITMGKTAKLCNVISNKSLLPNCFEKSAISTIKKSGRNEKPCKKLKSAACLLKFGSVLSLSAVTDRSANVFGNTEEDMLVSSASSSEEFEDATSNIEADVEESREGSSSRNTDGGESSSFQKNQL</sequence>
<proteinExistence type="predicted"/>
<comment type="caution">
    <text evidence="2">The sequence shown here is derived from an EMBL/GenBank/DDBJ whole genome shotgun (WGS) entry which is preliminary data.</text>
</comment>
<feature type="region of interest" description="Disordered" evidence="1">
    <location>
        <begin position="155"/>
        <end position="199"/>
    </location>
</feature>
<accession>A0AAV6ZKA1</accession>
<name>A0AAV6ZKA1_ENGPU</name>
<dbReference type="Gene3D" id="1.10.10.2360">
    <property type="match status" value="1"/>
</dbReference>
<keyword evidence="3" id="KW-1185">Reference proteome</keyword>
<reference evidence="2" key="1">
    <citation type="thesis" date="2020" institute="ProQuest LLC" country="789 East Eisenhower Parkway, Ann Arbor, MI, USA">
        <title>Comparative Genomics and Chromosome Evolution.</title>
        <authorList>
            <person name="Mudd A.B."/>
        </authorList>
    </citation>
    <scope>NUCLEOTIDE SEQUENCE</scope>
    <source>
        <strain evidence="2">237g6f4</strain>
        <tissue evidence="2">Blood</tissue>
    </source>
</reference>
<dbReference type="EMBL" id="WNYA01000344">
    <property type="protein sequence ID" value="KAG8548695.1"/>
    <property type="molecule type" value="Genomic_DNA"/>
</dbReference>
<gene>
    <name evidence="2" type="ORF">GDO81_024490</name>
</gene>
<dbReference type="AlphaFoldDB" id="A0AAV6ZKA1"/>
<evidence type="ECO:0000313" key="2">
    <source>
        <dbReference type="EMBL" id="KAG8548695.1"/>
    </source>
</evidence>
<protein>
    <submittedName>
        <fullName evidence="2">Uncharacterized protein</fullName>
    </submittedName>
</protein>